<feature type="domain" description="MYND-type" evidence="5">
    <location>
        <begin position="403"/>
        <end position="439"/>
    </location>
</feature>
<evidence type="ECO:0000259" key="5">
    <source>
        <dbReference type="PROSITE" id="PS50865"/>
    </source>
</evidence>
<dbReference type="GO" id="GO:0008270">
    <property type="term" value="F:zinc ion binding"/>
    <property type="evidence" value="ECO:0007669"/>
    <property type="project" value="UniProtKB-KW"/>
</dbReference>
<dbReference type="GO" id="GO:0036158">
    <property type="term" value="P:outer dynein arm assembly"/>
    <property type="evidence" value="ECO:0007669"/>
    <property type="project" value="TreeGrafter"/>
</dbReference>
<evidence type="ECO:0000256" key="1">
    <source>
        <dbReference type="ARBA" id="ARBA00022723"/>
    </source>
</evidence>
<keyword evidence="7" id="KW-1185">Reference proteome</keyword>
<name>A0A9P0AUG2_BRAAE</name>
<dbReference type="InterPro" id="IPR002893">
    <property type="entry name" value="Znf_MYND"/>
</dbReference>
<dbReference type="EMBL" id="OV121133">
    <property type="protein sequence ID" value="CAH0550648.1"/>
    <property type="molecule type" value="Genomic_DNA"/>
</dbReference>
<dbReference type="OrthoDB" id="432970at2759"/>
<organism evidence="6 7">
    <name type="scientific">Brassicogethes aeneus</name>
    <name type="common">Rape pollen beetle</name>
    <name type="synonym">Meligethes aeneus</name>
    <dbReference type="NCBI Taxonomy" id="1431903"/>
    <lineage>
        <taxon>Eukaryota</taxon>
        <taxon>Metazoa</taxon>
        <taxon>Ecdysozoa</taxon>
        <taxon>Arthropoda</taxon>
        <taxon>Hexapoda</taxon>
        <taxon>Insecta</taxon>
        <taxon>Pterygota</taxon>
        <taxon>Neoptera</taxon>
        <taxon>Endopterygota</taxon>
        <taxon>Coleoptera</taxon>
        <taxon>Polyphaga</taxon>
        <taxon>Cucujiformia</taxon>
        <taxon>Nitidulidae</taxon>
        <taxon>Meligethinae</taxon>
        <taxon>Brassicogethes</taxon>
    </lineage>
</organism>
<dbReference type="AlphaFoldDB" id="A0A9P0AUG2"/>
<dbReference type="GO" id="GO:0044458">
    <property type="term" value="P:motile cilium assembly"/>
    <property type="evidence" value="ECO:0007669"/>
    <property type="project" value="TreeGrafter"/>
</dbReference>
<dbReference type="Pfam" id="PF01753">
    <property type="entry name" value="zf-MYND"/>
    <property type="match status" value="1"/>
</dbReference>
<dbReference type="GO" id="GO:0005737">
    <property type="term" value="C:cytoplasm"/>
    <property type="evidence" value="ECO:0007669"/>
    <property type="project" value="TreeGrafter"/>
</dbReference>
<sequence length="443" mass="51285">MSSTVDHIMPMSCEELLYQFSKMDSVLMPTEIDLYIETMKPQRMKNIGNEQWLEWHQRVQKLNQQALVEASALKEEYVKESLVTYKRINILVHESILINIWKYKVLPLILKMEPRPESTFVAYSVLYHEAVCVALLELVMFHEYCCESLGDQSADLLDYLSGASARLLSVTYEPGELNENATEELYRQRNNLCFEIGIKALTIIRYLADSINRLPISILSKMYTTYDIPVLFTEILLKNPWNVDGKQYTGGKWKNADGSQVCQPEAQVWLTLRTLLLDPECQNYYNITDSRKSQLLKILPFMSHLLLDQMSPLIELKHWLCRLSVMENSGNSGKPFIIETSLEIKQGILKETGEKWKKIAETQRPVIFTKDKQALKDAANKLSEAYNTDLLEKLDISDKNTTCARCGKDSIQKCSRCKTSWYCSRVCQVEHWNQHKEYCKPVC</sequence>
<dbReference type="Gene3D" id="6.10.140.2220">
    <property type="match status" value="1"/>
</dbReference>
<dbReference type="PROSITE" id="PS50865">
    <property type="entry name" value="ZF_MYND_2"/>
    <property type="match status" value="1"/>
</dbReference>
<keyword evidence="2 4" id="KW-0863">Zinc-finger</keyword>
<dbReference type="Proteomes" id="UP001154078">
    <property type="component" value="Chromosome 2"/>
</dbReference>
<dbReference type="GO" id="GO:0036159">
    <property type="term" value="P:inner dynein arm assembly"/>
    <property type="evidence" value="ECO:0007669"/>
    <property type="project" value="TreeGrafter"/>
</dbReference>
<dbReference type="InterPro" id="IPR052298">
    <property type="entry name" value="ZMYND10"/>
</dbReference>
<evidence type="ECO:0000313" key="6">
    <source>
        <dbReference type="EMBL" id="CAH0550648.1"/>
    </source>
</evidence>
<keyword evidence="3" id="KW-0862">Zinc</keyword>
<evidence type="ECO:0000256" key="2">
    <source>
        <dbReference type="ARBA" id="ARBA00022771"/>
    </source>
</evidence>
<evidence type="ECO:0000256" key="3">
    <source>
        <dbReference type="ARBA" id="ARBA00022833"/>
    </source>
</evidence>
<dbReference type="PANTHER" id="PTHR13244">
    <property type="entry name" value="ZINC FINGER MYND DOMAIN CONTAINING PROTEIN 10"/>
    <property type="match status" value="1"/>
</dbReference>
<dbReference type="GO" id="GO:0034451">
    <property type="term" value="C:centriolar satellite"/>
    <property type="evidence" value="ECO:0007669"/>
    <property type="project" value="TreeGrafter"/>
</dbReference>
<dbReference type="PROSITE" id="PS01360">
    <property type="entry name" value="ZF_MYND_1"/>
    <property type="match status" value="1"/>
</dbReference>
<accession>A0A9P0AUG2</accession>
<evidence type="ECO:0000313" key="7">
    <source>
        <dbReference type="Proteomes" id="UP001154078"/>
    </source>
</evidence>
<reference evidence="6" key="1">
    <citation type="submission" date="2021-12" db="EMBL/GenBank/DDBJ databases">
        <authorList>
            <person name="King R."/>
        </authorList>
    </citation>
    <scope>NUCLEOTIDE SEQUENCE</scope>
</reference>
<keyword evidence="1" id="KW-0479">Metal-binding</keyword>
<gene>
    <name evidence="6" type="ORF">MELIAE_LOCUS3420</name>
</gene>
<protein>
    <recommendedName>
        <fullName evidence="5">MYND-type domain-containing protein</fullName>
    </recommendedName>
</protein>
<proteinExistence type="predicted"/>
<evidence type="ECO:0000256" key="4">
    <source>
        <dbReference type="PROSITE-ProRule" id="PRU00134"/>
    </source>
</evidence>
<dbReference type="PANTHER" id="PTHR13244:SF7">
    <property type="entry name" value="ZINC FINGER MYND DOMAIN-CONTAINING PROTEIN 10"/>
    <property type="match status" value="1"/>
</dbReference>
<dbReference type="SUPFAM" id="SSF144232">
    <property type="entry name" value="HIT/MYND zinc finger-like"/>
    <property type="match status" value="1"/>
</dbReference>